<name>K9W2L6_9CYAN</name>
<organism evidence="2 3">
    <name type="scientific">Crinalium epipsammum PCC 9333</name>
    <dbReference type="NCBI Taxonomy" id="1173022"/>
    <lineage>
        <taxon>Bacteria</taxon>
        <taxon>Bacillati</taxon>
        <taxon>Cyanobacteriota</taxon>
        <taxon>Cyanophyceae</taxon>
        <taxon>Gomontiellales</taxon>
        <taxon>Gomontiellaceae</taxon>
        <taxon>Crinalium</taxon>
    </lineage>
</organism>
<keyword evidence="3" id="KW-1185">Reference proteome</keyword>
<evidence type="ECO:0000313" key="2">
    <source>
        <dbReference type="EMBL" id="AFZ13665.1"/>
    </source>
</evidence>
<dbReference type="RefSeq" id="WP_015203774.1">
    <property type="nucleotide sequence ID" value="NC_019753.1"/>
</dbReference>
<sequence length="113" mass="12651">MPRLPTTFIQREQKRQKLLNLARFVNEILTEHEMSALQFAKLSGIAKSTVYTILSADHEPSSGNMRKLSVALSELTGKRISRDYLESLIDQADETTTNSHVVGEADEDTTEEG</sequence>
<dbReference type="InterPro" id="IPR010982">
    <property type="entry name" value="Lambda_DNA-bd_dom_sf"/>
</dbReference>
<dbReference type="InterPro" id="IPR001387">
    <property type="entry name" value="Cro/C1-type_HTH"/>
</dbReference>
<protein>
    <recommendedName>
        <fullName evidence="4">Helix-turn-helix domain protein</fullName>
    </recommendedName>
</protein>
<dbReference type="STRING" id="1173022.Cri9333_2819"/>
<evidence type="ECO:0008006" key="4">
    <source>
        <dbReference type="Google" id="ProtNLM"/>
    </source>
</evidence>
<dbReference type="EMBL" id="CP003620">
    <property type="protein sequence ID" value="AFZ13665.1"/>
    <property type="molecule type" value="Genomic_DNA"/>
</dbReference>
<dbReference type="KEGG" id="cep:Cri9333_2819"/>
<evidence type="ECO:0000256" key="1">
    <source>
        <dbReference type="SAM" id="MobiDB-lite"/>
    </source>
</evidence>
<reference evidence="2 3" key="1">
    <citation type="submission" date="2012-06" db="EMBL/GenBank/DDBJ databases">
        <title>Finished chromosome of genome of Crinalium epipsammum PCC 9333.</title>
        <authorList>
            <consortium name="US DOE Joint Genome Institute"/>
            <person name="Gugger M."/>
            <person name="Coursin T."/>
            <person name="Rippka R."/>
            <person name="Tandeau De Marsac N."/>
            <person name="Huntemann M."/>
            <person name="Wei C.-L."/>
            <person name="Han J."/>
            <person name="Detter J.C."/>
            <person name="Han C."/>
            <person name="Tapia R."/>
            <person name="Davenport K."/>
            <person name="Daligault H."/>
            <person name="Erkkila T."/>
            <person name="Gu W."/>
            <person name="Munk A.C.C."/>
            <person name="Teshima H."/>
            <person name="Xu Y."/>
            <person name="Chain P."/>
            <person name="Chen A."/>
            <person name="Krypides N."/>
            <person name="Mavromatis K."/>
            <person name="Markowitz V."/>
            <person name="Szeto E."/>
            <person name="Ivanova N."/>
            <person name="Mikhailova N."/>
            <person name="Ovchinnikova G."/>
            <person name="Pagani I."/>
            <person name="Pati A."/>
            <person name="Goodwin L."/>
            <person name="Peters L."/>
            <person name="Pitluck S."/>
            <person name="Woyke T."/>
            <person name="Kerfeld C."/>
        </authorList>
    </citation>
    <scope>NUCLEOTIDE SEQUENCE [LARGE SCALE GENOMIC DNA]</scope>
    <source>
        <strain evidence="2 3">PCC 9333</strain>
    </source>
</reference>
<evidence type="ECO:0000313" key="3">
    <source>
        <dbReference type="Proteomes" id="UP000010472"/>
    </source>
</evidence>
<feature type="compositionally biased region" description="Acidic residues" evidence="1">
    <location>
        <begin position="104"/>
        <end position="113"/>
    </location>
</feature>
<gene>
    <name evidence="2" type="ORF">Cri9333_2819</name>
</gene>
<proteinExistence type="predicted"/>
<dbReference type="GO" id="GO:0003677">
    <property type="term" value="F:DNA binding"/>
    <property type="evidence" value="ECO:0007669"/>
    <property type="project" value="InterPro"/>
</dbReference>
<dbReference type="AlphaFoldDB" id="K9W2L6"/>
<dbReference type="HOGENOM" id="CLU_2129297_0_0_3"/>
<dbReference type="SUPFAM" id="SSF47413">
    <property type="entry name" value="lambda repressor-like DNA-binding domains"/>
    <property type="match status" value="1"/>
</dbReference>
<accession>K9W2L6</accession>
<dbReference type="CDD" id="cd00093">
    <property type="entry name" value="HTH_XRE"/>
    <property type="match status" value="1"/>
</dbReference>
<dbReference type="Proteomes" id="UP000010472">
    <property type="component" value="Chromosome"/>
</dbReference>
<feature type="region of interest" description="Disordered" evidence="1">
    <location>
        <begin position="93"/>
        <end position="113"/>
    </location>
</feature>